<comment type="subcellular location">
    <subcellularLocation>
        <location evidence="1">Mitochondrion</location>
    </subcellularLocation>
</comment>
<accession>A0ABD1F772</accession>
<evidence type="ECO:0000256" key="6">
    <source>
        <dbReference type="ARBA" id="ARBA00023274"/>
    </source>
</evidence>
<evidence type="ECO:0000256" key="7">
    <source>
        <dbReference type="ARBA" id="ARBA00035138"/>
    </source>
</evidence>
<organism evidence="10 11">
    <name type="scientific">Hypothenemus hampei</name>
    <name type="common">Coffee berry borer</name>
    <dbReference type="NCBI Taxonomy" id="57062"/>
    <lineage>
        <taxon>Eukaryota</taxon>
        <taxon>Metazoa</taxon>
        <taxon>Ecdysozoa</taxon>
        <taxon>Arthropoda</taxon>
        <taxon>Hexapoda</taxon>
        <taxon>Insecta</taxon>
        <taxon>Pterygota</taxon>
        <taxon>Neoptera</taxon>
        <taxon>Endopterygota</taxon>
        <taxon>Coleoptera</taxon>
        <taxon>Polyphaga</taxon>
        <taxon>Cucujiformia</taxon>
        <taxon>Curculionidae</taxon>
        <taxon>Scolytinae</taxon>
        <taxon>Hypothenemus</taxon>
    </lineage>
</organism>
<dbReference type="GO" id="GO:0005840">
    <property type="term" value="C:ribosome"/>
    <property type="evidence" value="ECO:0007669"/>
    <property type="project" value="UniProtKB-KW"/>
</dbReference>
<name>A0ABD1F772_HYPHA</name>
<keyword evidence="11" id="KW-1185">Reference proteome</keyword>
<dbReference type="PANTHER" id="PTHR21035">
    <property type="entry name" value="28S RIBOSOMAL PROTEIN S26, MITOCHONDRIAL"/>
    <property type="match status" value="1"/>
</dbReference>
<dbReference type="GO" id="GO:1990904">
    <property type="term" value="C:ribonucleoprotein complex"/>
    <property type="evidence" value="ECO:0007669"/>
    <property type="project" value="UniProtKB-KW"/>
</dbReference>
<keyword evidence="5" id="KW-0496">Mitochondrion</keyword>
<dbReference type="GO" id="GO:0005739">
    <property type="term" value="C:mitochondrion"/>
    <property type="evidence" value="ECO:0007669"/>
    <property type="project" value="UniProtKB-SubCell"/>
</dbReference>
<evidence type="ECO:0000256" key="4">
    <source>
        <dbReference type="ARBA" id="ARBA00022980"/>
    </source>
</evidence>
<evidence type="ECO:0000256" key="8">
    <source>
        <dbReference type="ARBA" id="ARBA00035344"/>
    </source>
</evidence>
<keyword evidence="3" id="KW-0809">Transit peptide</keyword>
<proteinExistence type="inferred from homology"/>
<keyword evidence="4" id="KW-0689">Ribosomal protein</keyword>
<dbReference type="EMBL" id="JBDJPC010000002">
    <property type="protein sequence ID" value="KAL1513443.1"/>
    <property type="molecule type" value="Genomic_DNA"/>
</dbReference>
<evidence type="ECO:0000256" key="3">
    <source>
        <dbReference type="ARBA" id="ARBA00022946"/>
    </source>
</evidence>
<sequence length="226" mass="26600">MFQLIKSFSALKLSSNTIAKYCTYNLSYNPALLPVKKTHRKPRWVPVAKSKVFRIPKKPKLPEDEANEIRRLFNNYKNNVRSIRKYLYKKHCTIFEISSDPQEILKEFKEDLVKCHEINDKWNAEVKINREARLQKELDEELVLAEKKIEEQMLREEEMYAFTEELVRKQKEASISFITPENIDAIIDKALAEETDYNFAIYPNGEKIIGKKTRPTQETEKVVGAQ</sequence>
<evidence type="ECO:0000256" key="9">
    <source>
        <dbReference type="SAM" id="Coils"/>
    </source>
</evidence>
<comment type="caution">
    <text evidence="10">The sequence shown here is derived from an EMBL/GenBank/DDBJ whole genome shotgun (WGS) entry which is preliminary data.</text>
</comment>
<dbReference type="PANTHER" id="PTHR21035:SF2">
    <property type="entry name" value="SMALL RIBOSOMAL SUBUNIT PROTEIN MS26"/>
    <property type="match status" value="1"/>
</dbReference>
<dbReference type="AlphaFoldDB" id="A0ABD1F772"/>
<keyword evidence="6" id="KW-0687">Ribonucleoprotein</keyword>
<evidence type="ECO:0000256" key="5">
    <source>
        <dbReference type="ARBA" id="ARBA00023128"/>
    </source>
</evidence>
<dbReference type="InterPro" id="IPR026140">
    <property type="entry name" value="Ribosomal_mS26"/>
</dbReference>
<dbReference type="Proteomes" id="UP001566132">
    <property type="component" value="Unassembled WGS sequence"/>
</dbReference>
<evidence type="ECO:0000313" key="10">
    <source>
        <dbReference type="EMBL" id="KAL1513443.1"/>
    </source>
</evidence>
<reference evidence="10 11" key="1">
    <citation type="submission" date="2024-05" db="EMBL/GenBank/DDBJ databases">
        <title>Genetic variation in Jamaican populations of the coffee berry borer (Hypothenemus hampei).</title>
        <authorList>
            <person name="Errbii M."/>
            <person name="Myrie A."/>
        </authorList>
    </citation>
    <scope>NUCLEOTIDE SEQUENCE [LARGE SCALE GENOMIC DNA]</scope>
    <source>
        <strain evidence="10">JA-Hopewell-2020-01-JO</strain>
        <tissue evidence="10">Whole body</tissue>
    </source>
</reference>
<evidence type="ECO:0000256" key="2">
    <source>
        <dbReference type="ARBA" id="ARBA00009672"/>
    </source>
</evidence>
<protein>
    <recommendedName>
        <fullName evidence="7">Small ribosomal subunit protein mS26</fullName>
    </recommendedName>
    <alternativeName>
        <fullName evidence="8">28S ribosomal protein S26, mitochondrial</fullName>
    </alternativeName>
</protein>
<evidence type="ECO:0000313" key="11">
    <source>
        <dbReference type="Proteomes" id="UP001566132"/>
    </source>
</evidence>
<evidence type="ECO:0000256" key="1">
    <source>
        <dbReference type="ARBA" id="ARBA00004173"/>
    </source>
</evidence>
<gene>
    <name evidence="10" type="ORF">ABEB36_002854</name>
</gene>
<dbReference type="Pfam" id="PF14943">
    <property type="entry name" value="MRP-S26"/>
    <property type="match status" value="1"/>
</dbReference>
<keyword evidence="9" id="KW-0175">Coiled coil</keyword>
<feature type="coiled-coil region" evidence="9">
    <location>
        <begin position="128"/>
        <end position="155"/>
    </location>
</feature>
<comment type="similarity">
    <text evidence="2">Belongs to the mitochondrion-specific ribosomal protein mS26 family.</text>
</comment>